<dbReference type="EMBL" id="JAINVZ010000001">
    <property type="protein sequence ID" value="MBY8883337.1"/>
    <property type="molecule type" value="Genomic_DNA"/>
</dbReference>
<dbReference type="PROSITE" id="PS50931">
    <property type="entry name" value="HTH_LYSR"/>
    <property type="match status" value="1"/>
</dbReference>
<dbReference type="SUPFAM" id="SSF46785">
    <property type="entry name" value="Winged helix' DNA-binding domain"/>
    <property type="match status" value="1"/>
</dbReference>
<evidence type="ECO:0000259" key="5">
    <source>
        <dbReference type="PROSITE" id="PS50931"/>
    </source>
</evidence>
<evidence type="ECO:0000256" key="2">
    <source>
        <dbReference type="ARBA" id="ARBA00023015"/>
    </source>
</evidence>
<dbReference type="PANTHER" id="PTHR30346:SF29">
    <property type="entry name" value="LYSR SUBSTRATE-BINDING"/>
    <property type="match status" value="1"/>
</dbReference>
<reference evidence="6 7" key="1">
    <citation type="submission" date="2021-08" db="EMBL/GenBank/DDBJ databases">
        <title>Streptomyces sp. PTM05 isolated from lichen.</title>
        <authorList>
            <person name="Somphong A."/>
            <person name="Phongsopitanun W."/>
            <person name="Tanasupawat S."/>
        </authorList>
    </citation>
    <scope>NUCLEOTIDE SEQUENCE [LARGE SCALE GENOMIC DNA]</scope>
    <source>
        <strain evidence="6 7">Ptm05</strain>
    </source>
</reference>
<evidence type="ECO:0000256" key="1">
    <source>
        <dbReference type="ARBA" id="ARBA00009437"/>
    </source>
</evidence>
<evidence type="ECO:0000313" key="6">
    <source>
        <dbReference type="EMBL" id="MBY8883337.1"/>
    </source>
</evidence>
<dbReference type="InterPro" id="IPR000847">
    <property type="entry name" value="LysR_HTH_N"/>
</dbReference>
<name>A0ABS7QNA1_9ACTN</name>
<dbReference type="Gene3D" id="1.10.10.10">
    <property type="entry name" value="Winged helix-like DNA-binding domain superfamily/Winged helix DNA-binding domain"/>
    <property type="match status" value="1"/>
</dbReference>
<dbReference type="Pfam" id="PF00126">
    <property type="entry name" value="HTH_1"/>
    <property type="match status" value="1"/>
</dbReference>
<dbReference type="PANTHER" id="PTHR30346">
    <property type="entry name" value="TRANSCRIPTIONAL DUAL REGULATOR HCAR-RELATED"/>
    <property type="match status" value="1"/>
</dbReference>
<feature type="domain" description="HTH lysR-type" evidence="5">
    <location>
        <begin position="2"/>
        <end position="59"/>
    </location>
</feature>
<evidence type="ECO:0000313" key="7">
    <source>
        <dbReference type="Proteomes" id="UP001198565"/>
    </source>
</evidence>
<comment type="caution">
    <text evidence="6">The sequence shown here is derived from an EMBL/GenBank/DDBJ whole genome shotgun (WGS) entry which is preliminary data.</text>
</comment>
<evidence type="ECO:0000256" key="4">
    <source>
        <dbReference type="ARBA" id="ARBA00023163"/>
    </source>
</evidence>
<keyword evidence="2" id="KW-0805">Transcription regulation</keyword>
<keyword evidence="7" id="KW-1185">Reference proteome</keyword>
<dbReference type="Pfam" id="PF03466">
    <property type="entry name" value="LysR_substrate"/>
    <property type="match status" value="1"/>
</dbReference>
<dbReference type="SUPFAM" id="SSF53850">
    <property type="entry name" value="Periplasmic binding protein-like II"/>
    <property type="match status" value="1"/>
</dbReference>
<gene>
    <name evidence="6" type="ORF">K7472_00560</name>
</gene>
<organism evidence="6 7">
    <name type="scientific">Streptantibioticus parmotrematis</name>
    <dbReference type="NCBI Taxonomy" id="2873249"/>
    <lineage>
        <taxon>Bacteria</taxon>
        <taxon>Bacillati</taxon>
        <taxon>Actinomycetota</taxon>
        <taxon>Actinomycetes</taxon>
        <taxon>Kitasatosporales</taxon>
        <taxon>Streptomycetaceae</taxon>
        <taxon>Streptantibioticus</taxon>
    </lineage>
</organism>
<proteinExistence type="inferred from homology"/>
<dbReference type="InterPro" id="IPR036388">
    <property type="entry name" value="WH-like_DNA-bd_sf"/>
</dbReference>
<protein>
    <submittedName>
        <fullName evidence="6">LysR family transcriptional regulator</fullName>
    </submittedName>
</protein>
<keyword evidence="4" id="KW-0804">Transcription</keyword>
<dbReference type="Proteomes" id="UP001198565">
    <property type="component" value="Unassembled WGS sequence"/>
</dbReference>
<dbReference type="RefSeq" id="WP_222972904.1">
    <property type="nucleotide sequence ID" value="NZ_JAINVZ010000001.1"/>
</dbReference>
<dbReference type="InterPro" id="IPR036390">
    <property type="entry name" value="WH_DNA-bd_sf"/>
</dbReference>
<comment type="similarity">
    <text evidence="1">Belongs to the LysR transcriptional regulatory family.</text>
</comment>
<accession>A0ABS7QNA1</accession>
<dbReference type="InterPro" id="IPR005119">
    <property type="entry name" value="LysR_subst-bd"/>
</dbReference>
<sequence>MLDLRHLQVLRAIAREGSLAGAARALHYSQPTVTHHLASLESHFSARMVRRGSRGATLTEVGEALLPHADAVLSRVQLAEKEVRDLVEHGTPTLRVGTFPTAGALLLPPAVKSLRGQGVELSLTEGELPALLDGLRSRQLHLSLVFSQPGDRLDLEDDVDVHPLLDDPLLLALPADHPCAARDRVPLAALREEAWIVGTTDWDPCDRLLTWACRQVGYEPLHALRTDDYGVIQGFVAAGVGVALLPRLALGSPRDDIAVRPLDGPPLARRIAVAMLRSTISRSAADLLDALRAQADRITAAWAHETVSPRPDGVSGGA</sequence>
<evidence type="ECO:0000256" key="3">
    <source>
        <dbReference type="ARBA" id="ARBA00023125"/>
    </source>
</evidence>
<keyword evidence="3" id="KW-0238">DNA-binding</keyword>
<dbReference type="Gene3D" id="3.40.190.10">
    <property type="entry name" value="Periplasmic binding protein-like II"/>
    <property type="match status" value="2"/>
</dbReference>